<keyword evidence="1" id="KW-1133">Transmembrane helix</keyword>
<evidence type="ECO:0000313" key="3">
    <source>
        <dbReference type="Proteomes" id="UP001054837"/>
    </source>
</evidence>
<dbReference type="Proteomes" id="UP001054837">
    <property type="component" value="Unassembled WGS sequence"/>
</dbReference>
<keyword evidence="1" id="KW-0472">Membrane</keyword>
<feature type="transmembrane region" description="Helical" evidence="1">
    <location>
        <begin position="122"/>
        <end position="145"/>
    </location>
</feature>
<gene>
    <name evidence="2" type="ORF">CDAR_532091</name>
</gene>
<comment type="caution">
    <text evidence="2">The sequence shown here is derived from an EMBL/GenBank/DDBJ whole genome shotgun (WGS) entry which is preliminary data.</text>
</comment>
<name>A0AAV4SXI6_9ARAC</name>
<feature type="transmembrane region" description="Helical" evidence="1">
    <location>
        <begin position="171"/>
        <end position="197"/>
    </location>
</feature>
<proteinExistence type="predicted"/>
<dbReference type="EMBL" id="BPLQ01008271">
    <property type="protein sequence ID" value="GIY36318.1"/>
    <property type="molecule type" value="Genomic_DNA"/>
</dbReference>
<feature type="transmembrane region" description="Helical" evidence="1">
    <location>
        <begin position="72"/>
        <end position="94"/>
    </location>
</feature>
<keyword evidence="1" id="KW-0812">Transmembrane</keyword>
<evidence type="ECO:0000256" key="1">
    <source>
        <dbReference type="SAM" id="Phobius"/>
    </source>
</evidence>
<dbReference type="AlphaFoldDB" id="A0AAV4SXI6"/>
<sequence>MELETLPKLLSRSLHIFGVYLEDDDTVVSRETIKAQNPLKISHPLWISVEMVFSHIFFVFASVSTGFGNGSWAFLISGTLDLFGFVLAKDLFYVRIIRIIKAIRGLNLLAVHVHNAAKRRNVLLINTMVMIAFFFAVVYITYVFAVLKSENILWQQSTNYILIRLSTSFKIIFWIFYVWYVYAGIPIFMCLFVFMCLHIHAKFQAIHQKLEFMLKHKTCHISRIRKQRKKILLSSETIIGN</sequence>
<evidence type="ECO:0000313" key="2">
    <source>
        <dbReference type="EMBL" id="GIY36318.1"/>
    </source>
</evidence>
<organism evidence="2 3">
    <name type="scientific">Caerostris darwini</name>
    <dbReference type="NCBI Taxonomy" id="1538125"/>
    <lineage>
        <taxon>Eukaryota</taxon>
        <taxon>Metazoa</taxon>
        <taxon>Ecdysozoa</taxon>
        <taxon>Arthropoda</taxon>
        <taxon>Chelicerata</taxon>
        <taxon>Arachnida</taxon>
        <taxon>Araneae</taxon>
        <taxon>Araneomorphae</taxon>
        <taxon>Entelegynae</taxon>
        <taxon>Araneoidea</taxon>
        <taxon>Araneidae</taxon>
        <taxon>Caerostris</taxon>
    </lineage>
</organism>
<protein>
    <submittedName>
        <fullName evidence="2">Uncharacterized protein</fullName>
    </submittedName>
</protein>
<keyword evidence="3" id="KW-1185">Reference proteome</keyword>
<feature type="transmembrane region" description="Helical" evidence="1">
    <location>
        <begin position="45"/>
        <end position="66"/>
    </location>
</feature>
<accession>A0AAV4SXI6</accession>
<reference evidence="2 3" key="1">
    <citation type="submission" date="2021-06" db="EMBL/GenBank/DDBJ databases">
        <title>Caerostris darwini draft genome.</title>
        <authorList>
            <person name="Kono N."/>
            <person name="Arakawa K."/>
        </authorList>
    </citation>
    <scope>NUCLEOTIDE SEQUENCE [LARGE SCALE GENOMIC DNA]</scope>
</reference>